<evidence type="ECO:0000256" key="2">
    <source>
        <dbReference type="SAM" id="SignalP"/>
    </source>
</evidence>
<dbReference type="AlphaFoldDB" id="A0A9E6XWK2"/>
<keyword evidence="2" id="KW-0732">Signal</keyword>
<name>A0A9E6XWK2_9ACTN</name>
<organism evidence="3 4">
    <name type="scientific">Capillimicrobium parvum</name>
    <dbReference type="NCBI Taxonomy" id="2884022"/>
    <lineage>
        <taxon>Bacteria</taxon>
        <taxon>Bacillati</taxon>
        <taxon>Actinomycetota</taxon>
        <taxon>Thermoleophilia</taxon>
        <taxon>Solirubrobacterales</taxon>
        <taxon>Capillimicrobiaceae</taxon>
        <taxon>Capillimicrobium</taxon>
    </lineage>
</organism>
<proteinExistence type="predicted"/>
<evidence type="ECO:0000313" key="4">
    <source>
        <dbReference type="Proteomes" id="UP001162834"/>
    </source>
</evidence>
<accession>A0A9E6XWK2</accession>
<dbReference type="GO" id="GO:0005975">
    <property type="term" value="P:carbohydrate metabolic process"/>
    <property type="evidence" value="ECO:0007669"/>
    <property type="project" value="InterPro"/>
</dbReference>
<feature type="compositionally biased region" description="Basic residues" evidence="1">
    <location>
        <begin position="30"/>
        <end position="50"/>
    </location>
</feature>
<feature type="signal peptide" evidence="2">
    <location>
        <begin position="1"/>
        <end position="28"/>
    </location>
</feature>
<dbReference type="EMBL" id="CP087164">
    <property type="protein sequence ID" value="UGS35046.1"/>
    <property type="molecule type" value="Genomic_DNA"/>
</dbReference>
<evidence type="ECO:0000256" key="1">
    <source>
        <dbReference type="SAM" id="MobiDB-lite"/>
    </source>
</evidence>
<evidence type="ECO:0008006" key="5">
    <source>
        <dbReference type="Google" id="ProtNLM"/>
    </source>
</evidence>
<feature type="region of interest" description="Disordered" evidence="1">
    <location>
        <begin position="26"/>
        <end position="55"/>
    </location>
</feature>
<sequence>MTYRMRRPTVWLSVLIAAAAVAAPAASAAGKKHDRRGGKVTHAWPHRKGAKPPANPLAKWLASQVGPVRTRRAGKRHRLVATAAQSGTTGTTSVTFGSSFGSSLLLVRSFDIPKSDSDYDRLANLSWTYDNALAALGFMEYGQRTQAEQLLDQLQALQIADTGALGFAYDVATGATASQPRANAMAWVGIAAVAYRSKYGNSRYDKLISGVAKYLLALRRSDGLLLGGPDVQWVSTQHNILAAEFFRAAGIEFGTKKINNGEITGTTLTNQYDVTANAIVGKLLVQAGSQAYFVQGLNDARIPLDVQSLGSVFLSNRRDARATQVLSWLQSNLYMPPRVVGGVTWSGYKPFAGSTSPSLVWSEGTVQADWAFHRLNVSNPAADAAVLGILGTTNGGATGPAGADRAVSDRLWGEFPSWPTSAAGSWMLILGGGGDILFA</sequence>
<gene>
    <name evidence="3" type="ORF">DSM104329_01430</name>
</gene>
<dbReference type="SUPFAM" id="SSF48208">
    <property type="entry name" value="Six-hairpin glycosidases"/>
    <property type="match status" value="1"/>
</dbReference>
<dbReference type="InterPro" id="IPR008928">
    <property type="entry name" value="6-hairpin_glycosidase_sf"/>
</dbReference>
<reference evidence="3" key="1">
    <citation type="journal article" date="2022" name="Int. J. Syst. Evol. Microbiol.">
        <title>Pseudomonas aegrilactucae sp. nov. and Pseudomonas morbosilactucae sp. nov., pathogens causing bacterial rot of lettuce in Japan.</title>
        <authorList>
            <person name="Sawada H."/>
            <person name="Fujikawa T."/>
            <person name="Satou M."/>
        </authorList>
    </citation>
    <scope>NUCLEOTIDE SEQUENCE</scope>
    <source>
        <strain evidence="3">0166_1</strain>
    </source>
</reference>
<evidence type="ECO:0000313" key="3">
    <source>
        <dbReference type="EMBL" id="UGS35046.1"/>
    </source>
</evidence>
<feature type="chain" id="PRO_5038637374" description="Alginate lyase domain-containing protein" evidence="2">
    <location>
        <begin position="29"/>
        <end position="439"/>
    </location>
</feature>
<dbReference type="KEGG" id="sbae:DSM104329_01430"/>
<dbReference type="Proteomes" id="UP001162834">
    <property type="component" value="Chromosome"/>
</dbReference>
<keyword evidence="4" id="KW-1185">Reference proteome</keyword>
<protein>
    <recommendedName>
        <fullName evidence="5">Alginate lyase domain-containing protein</fullName>
    </recommendedName>
</protein>